<dbReference type="InterPro" id="IPR036895">
    <property type="entry name" value="Uracil-DNA_glycosylase-like_sf"/>
</dbReference>
<evidence type="ECO:0000256" key="9">
    <source>
        <dbReference type="ARBA" id="ARBA00022991"/>
    </source>
</evidence>
<sequence>MAEAVQGSGCSPTELLSRLLDNKAVSVLSASNSVAQHAQIVWFKKDLRISDHAPLVHAAARGPVVPLYIYEPEQFTHEEFAGHHLTYLNSCLQELDQHLRQLGTPLIVRVGEAVSVMEALREEVGIGGIWAHEETGNAVSYDRDRQVRTWSRERGIPFHELPQNGVVRRMTNCDGWADTWEERLGSHPLLPPATLSGTALFSQSLRTHAELGVAPGQQIVIPGGEQAARDTLGSFLTVRGVNYMREMSSPLSAETACSRLSAPLAFGTLSLRETLHATRQRLAAVSGDTAADPRWVRSLRSYESRLHWHCHFMQRLESEPEMEFHNLNRAFDGLREHDWNPEFFDRWAHGQTGFPLIDACMRMLTATGWLNFRMRAMLVSFASQHLWLHWRPTGVFLARQWLDNEPGIHWSQMQMQSAVVGINRVRIYSPTRQAKQQDPAGEFIRRWVPELRDAPIDFIHAPWEWSGASRLNYPAPIVDEGKAARAAKAKIMAARTQPQFEPESRRVYALHGSRKKAVMRAERVARGLPPKPIKATSKPPKPVLVSANQPALFSSAQTGGKPIQIAGLPDSWRNALAAEFAAPYFQALKDFLVRERAEHTVYPPAPDVFNALRLTPLEEVKVLILGQDPYHGHGQAQGLSFSVRPGVRVPPSLQNIYKELQDDLSIQPPRNGDLTPWTAQGVLLLNAVLTVRAGQPNSHAGQGWEPLTDAVIRAVNAQTQRVVFVLWGAYARKKANLITGPQHIILQSAHPSPYSAERFFGTRPFSRANAALEEAGRGSVAWST</sequence>
<dbReference type="InterPro" id="IPR018085">
    <property type="entry name" value="Ura-DNA_Glyclase_AS"/>
</dbReference>
<dbReference type="InterPro" id="IPR036155">
    <property type="entry name" value="Crypto/Photolyase_N_sf"/>
</dbReference>
<dbReference type="NCBIfam" id="NF003591">
    <property type="entry name" value="PRK05254.1-4"/>
    <property type="match status" value="1"/>
</dbReference>
<dbReference type="GO" id="GO:0097510">
    <property type="term" value="P:base-excision repair, AP site formation via deaminated base removal"/>
    <property type="evidence" value="ECO:0007669"/>
    <property type="project" value="TreeGrafter"/>
</dbReference>
<feature type="binding site" evidence="12">
    <location>
        <position position="302"/>
    </location>
    <ligand>
        <name>FAD</name>
        <dbReference type="ChEBI" id="CHEBI:57692"/>
    </ligand>
</feature>
<dbReference type="InterPro" id="IPR002043">
    <property type="entry name" value="UDG_fam1"/>
</dbReference>
<evidence type="ECO:0000256" key="14">
    <source>
        <dbReference type="RuleBase" id="RU004182"/>
    </source>
</evidence>
<name>A0A3G8YGM0_9DEIO</name>
<dbReference type="Gene3D" id="3.40.50.620">
    <property type="entry name" value="HUPs"/>
    <property type="match status" value="1"/>
</dbReference>
<evidence type="ECO:0000313" key="16">
    <source>
        <dbReference type="EMBL" id="AZI44085.1"/>
    </source>
</evidence>
<evidence type="ECO:0000256" key="7">
    <source>
        <dbReference type="ARBA" id="ARBA00022801"/>
    </source>
</evidence>
<evidence type="ECO:0000256" key="8">
    <source>
        <dbReference type="ARBA" id="ARBA00022827"/>
    </source>
</evidence>
<dbReference type="NCBIfam" id="TIGR00628">
    <property type="entry name" value="ung"/>
    <property type="match status" value="1"/>
</dbReference>
<comment type="similarity">
    <text evidence="14">Belongs to the DNA photolyase family.</text>
</comment>
<dbReference type="InterPro" id="IPR014729">
    <property type="entry name" value="Rossmann-like_a/b/a_fold"/>
</dbReference>
<evidence type="ECO:0000256" key="6">
    <source>
        <dbReference type="ARBA" id="ARBA00022763"/>
    </source>
</evidence>
<dbReference type="InterPro" id="IPR005122">
    <property type="entry name" value="Uracil-DNA_glycosylase-like"/>
</dbReference>
<organism evidence="16 17">
    <name type="scientific">Deinococcus psychrotolerans</name>
    <dbReference type="NCBI Taxonomy" id="2489213"/>
    <lineage>
        <taxon>Bacteria</taxon>
        <taxon>Thermotogati</taxon>
        <taxon>Deinococcota</taxon>
        <taxon>Deinococci</taxon>
        <taxon>Deinococcales</taxon>
        <taxon>Deinococcaceae</taxon>
        <taxon>Deinococcus</taxon>
    </lineage>
</organism>
<accession>A0A3G8YGM0</accession>
<dbReference type="HAMAP" id="MF_00148">
    <property type="entry name" value="UDG"/>
    <property type="match status" value="1"/>
</dbReference>
<feature type="active site" description="Proton acceptor" evidence="11 13">
    <location>
        <position position="628"/>
    </location>
</feature>
<evidence type="ECO:0000256" key="11">
    <source>
        <dbReference type="HAMAP-Rule" id="MF_00148"/>
    </source>
</evidence>
<dbReference type="SUPFAM" id="SSF52141">
    <property type="entry name" value="Uracil-DNA glycosylase-like"/>
    <property type="match status" value="1"/>
</dbReference>
<keyword evidence="5 12" id="KW-0285">Flavoprotein</keyword>
<dbReference type="SMART" id="SM00987">
    <property type="entry name" value="UreE_C"/>
    <property type="match status" value="1"/>
</dbReference>
<dbReference type="Proteomes" id="UP000276417">
    <property type="component" value="Chromosome 2"/>
</dbReference>
<proteinExistence type="inferred from homology"/>
<dbReference type="InterPro" id="IPR002081">
    <property type="entry name" value="Cryptochrome/DNA_photolyase_1"/>
</dbReference>
<dbReference type="NCBIfam" id="NF003588">
    <property type="entry name" value="PRK05254.1-1"/>
    <property type="match status" value="1"/>
</dbReference>
<evidence type="ECO:0000313" key="17">
    <source>
        <dbReference type="Proteomes" id="UP000276417"/>
    </source>
</evidence>
<reference evidence="16 17" key="1">
    <citation type="submission" date="2018-11" db="EMBL/GenBank/DDBJ databases">
        <title>Deinococcus shelandsis sp. nov., isolated from South Shetland Islands soil of Antarctica.</title>
        <authorList>
            <person name="Tian J."/>
        </authorList>
    </citation>
    <scope>NUCLEOTIDE SEQUENCE [LARGE SCALE GENOMIC DNA]</scope>
    <source>
        <strain evidence="16 17">S14-83T</strain>
    </source>
</reference>
<dbReference type="NCBIfam" id="NF003589">
    <property type="entry name" value="PRK05254.1-2"/>
    <property type="match status" value="1"/>
</dbReference>
<dbReference type="Gene3D" id="3.40.470.10">
    <property type="entry name" value="Uracil-DNA glycosylase-like domain"/>
    <property type="match status" value="1"/>
</dbReference>
<evidence type="ECO:0000256" key="3">
    <source>
        <dbReference type="ARBA" id="ARBA00008184"/>
    </source>
</evidence>
<dbReference type="PROSITE" id="PS51645">
    <property type="entry name" value="PHR_CRY_ALPHA_BETA"/>
    <property type="match status" value="1"/>
</dbReference>
<dbReference type="InterPro" id="IPR005101">
    <property type="entry name" value="Cryptochr/Photolyase_FAD-bd"/>
</dbReference>
<feature type="binding site" evidence="12">
    <location>
        <position position="243"/>
    </location>
    <ligand>
        <name>FAD</name>
        <dbReference type="ChEBI" id="CHEBI:57692"/>
    </ligand>
</feature>
<keyword evidence="6 11" id="KW-0227">DNA damage</keyword>
<dbReference type="Pfam" id="PF00875">
    <property type="entry name" value="DNA_photolyase"/>
    <property type="match status" value="1"/>
</dbReference>
<dbReference type="OrthoDB" id="9804372at2"/>
<gene>
    <name evidence="11" type="primary">ung</name>
    <name evidence="16" type="ORF">EHF33_14305</name>
</gene>
<keyword evidence="16" id="KW-0326">Glycosidase</keyword>
<evidence type="ECO:0000256" key="5">
    <source>
        <dbReference type="ARBA" id="ARBA00022630"/>
    </source>
</evidence>
<keyword evidence="7 11" id="KW-0378">Hydrolase</keyword>
<dbReference type="PANTHER" id="PTHR11264:SF0">
    <property type="entry name" value="URACIL-DNA GLYCOSYLASE"/>
    <property type="match status" value="1"/>
</dbReference>
<comment type="catalytic activity">
    <reaction evidence="1 11">
        <text>Hydrolyzes single-stranded DNA or mismatched double-stranded DNA and polynucleotides, releasing free uracil.</text>
        <dbReference type="EC" id="3.2.2.27"/>
    </reaction>
</comment>
<keyword evidence="9 14" id="KW-0157">Chromophore</keyword>
<keyword evidence="17" id="KW-1185">Reference proteome</keyword>
<comment type="similarity">
    <text evidence="3 11">Belongs to the uracil-DNA glycosylase (UDG) superfamily. UNG family.</text>
</comment>
<dbReference type="GO" id="GO:0004844">
    <property type="term" value="F:uracil DNA N-glycosylase activity"/>
    <property type="evidence" value="ECO:0007669"/>
    <property type="project" value="UniProtKB-UniRule"/>
</dbReference>
<comment type="cofactor">
    <cofactor evidence="12">
        <name>FAD</name>
        <dbReference type="ChEBI" id="CHEBI:57692"/>
    </cofactor>
    <text evidence="12">Binds 1 FAD per subunit.</text>
</comment>
<dbReference type="Gene3D" id="1.10.579.10">
    <property type="entry name" value="DNA Cyclobutane Dipyrimidine Photolyase, subunit A, domain 3"/>
    <property type="match status" value="1"/>
</dbReference>
<dbReference type="FunFam" id="3.40.470.10:FF:000001">
    <property type="entry name" value="Uracil-DNA glycosylase"/>
    <property type="match status" value="1"/>
</dbReference>
<keyword evidence="11" id="KW-0963">Cytoplasm</keyword>
<evidence type="ECO:0000256" key="12">
    <source>
        <dbReference type="PIRSR" id="PIRSR602081-1"/>
    </source>
</evidence>
<keyword evidence="10 11" id="KW-0234">DNA repair</keyword>
<dbReference type="PRINTS" id="PR00147">
    <property type="entry name" value="DNAPHOTLYASE"/>
</dbReference>
<keyword evidence="8 12" id="KW-0274">FAD</keyword>
<dbReference type="PANTHER" id="PTHR11264">
    <property type="entry name" value="URACIL-DNA GLYCOSYLASE"/>
    <property type="match status" value="1"/>
</dbReference>
<dbReference type="AlphaFoldDB" id="A0A3G8YGM0"/>
<dbReference type="InterPro" id="IPR006050">
    <property type="entry name" value="DNA_photolyase_N"/>
</dbReference>
<dbReference type="KEGG" id="dph:EHF33_14305"/>
<dbReference type="EMBL" id="CP034184">
    <property type="protein sequence ID" value="AZI44085.1"/>
    <property type="molecule type" value="Genomic_DNA"/>
</dbReference>
<feature type="domain" description="Photolyase/cryptochrome alpha/beta" evidence="15">
    <location>
        <begin position="37"/>
        <end position="166"/>
    </location>
</feature>
<dbReference type="SUPFAM" id="SSF52425">
    <property type="entry name" value="Cryptochrome/photolyase, N-terminal domain"/>
    <property type="match status" value="1"/>
</dbReference>
<dbReference type="PROSITE" id="PS00394">
    <property type="entry name" value="DNA_PHOTOLYASES_1_1"/>
    <property type="match status" value="1"/>
</dbReference>
<dbReference type="EC" id="3.2.2.27" evidence="4 11"/>
<dbReference type="Gene3D" id="1.25.40.80">
    <property type="match status" value="1"/>
</dbReference>
<comment type="function">
    <text evidence="2 11">Excises uracil residues from the DNA which can arise as a result of misincorporation of dUMP residues by DNA polymerase or due to deamination of cytosine.</text>
</comment>
<dbReference type="CDD" id="cd10027">
    <property type="entry name" value="UDG-F1-like"/>
    <property type="match status" value="1"/>
</dbReference>
<evidence type="ECO:0000256" key="10">
    <source>
        <dbReference type="ARBA" id="ARBA00023204"/>
    </source>
</evidence>
<comment type="subcellular location">
    <subcellularLocation>
        <location evidence="11">Cytoplasm</location>
    </subcellularLocation>
</comment>
<dbReference type="SUPFAM" id="SSF48173">
    <property type="entry name" value="Cryptochrome/photolyase FAD-binding domain"/>
    <property type="match status" value="1"/>
</dbReference>
<evidence type="ECO:0000256" key="4">
    <source>
        <dbReference type="ARBA" id="ARBA00012030"/>
    </source>
</evidence>
<dbReference type="SMART" id="SM00986">
    <property type="entry name" value="UDG"/>
    <property type="match status" value="1"/>
</dbReference>
<dbReference type="PROSITE" id="PS00130">
    <property type="entry name" value="U_DNA_GLYCOSYLASE"/>
    <property type="match status" value="1"/>
</dbReference>
<dbReference type="Pfam" id="PF03441">
    <property type="entry name" value="FAD_binding_7"/>
    <property type="match status" value="1"/>
</dbReference>
<evidence type="ECO:0000259" key="15">
    <source>
        <dbReference type="PROSITE" id="PS51645"/>
    </source>
</evidence>
<evidence type="ECO:0000256" key="2">
    <source>
        <dbReference type="ARBA" id="ARBA00002631"/>
    </source>
</evidence>
<evidence type="ECO:0000256" key="1">
    <source>
        <dbReference type="ARBA" id="ARBA00001400"/>
    </source>
</evidence>
<protein>
    <recommendedName>
        <fullName evidence="4 11">Uracil-DNA glycosylase</fullName>
        <shortName evidence="11">UDG</shortName>
        <ecNumber evidence="4 11">3.2.2.27</ecNumber>
    </recommendedName>
</protein>
<dbReference type="InterPro" id="IPR018394">
    <property type="entry name" value="DNA_photolyase_1_CS_C"/>
</dbReference>
<evidence type="ECO:0000256" key="13">
    <source>
        <dbReference type="PROSITE-ProRule" id="PRU10072"/>
    </source>
</evidence>
<dbReference type="Pfam" id="PF03167">
    <property type="entry name" value="UDG"/>
    <property type="match status" value="1"/>
</dbReference>
<dbReference type="NCBIfam" id="NF003592">
    <property type="entry name" value="PRK05254.1-5"/>
    <property type="match status" value="1"/>
</dbReference>
<dbReference type="InterPro" id="IPR036134">
    <property type="entry name" value="Crypto/Photolyase_FAD-like_sf"/>
</dbReference>
<dbReference type="GO" id="GO:0005737">
    <property type="term" value="C:cytoplasm"/>
    <property type="evidence" value="ECO:0007669"/>
    <property type="project" value="UniProtKB-SubCell"/>
</dbReference>